<keyword evidence="2" id="KW-0963">Cytoplasm</keyword>
<dbReference type="GO" id="GO:0006260">
    <property type="term" value="P:DNA replication"/>
    <property type="evidence" value="ECO:0007669"/>
    <property type="project" value="UniProtKB-UniRule"/>
</dbReference>
<dbReference type="PANTHER" id="PTHR33969:SF2">
    <property type="entry name" value="SEGREGATION AND CONDENSATION PROTEIN A"/>
    <property type="match status" value="1"/>
</dbReference>
<comment type="subunit">
    <text evidence="2">Component of a cohesin-like complex composed of ScpA, ScpB and the Smc homodimer, in which ScpA and ScpB bind to the head domain of Smc. The presence of the three proteins is required for the association of the complex with DNA.</text>
</comment>
<keyword evidence="2" id="KW-0132">Cell division</keyword>
<name>A0AAU8GXG3_9BACT</name>
<dbReference type="Gene3D" id="1.10.10.580">
    <property type="entry name" value="Structural maintenance of chromosome 1. Chain E"/>
    <property type="match status" value="1"/>
</dbReference>
<dbReference type="PANTHER" id="PTHR33969">
    <property type="entry name" value="SEGREGATION AND CONDENSATION PROTEIN A"/>
    <property type="match status" value="1"/>
</dbReference>
<keyword evidence="2" id="KW-0159">Chromosome partition</keyword>
<dbReference type="InterPro" id="IPR003768">
    <property type="entry name" value="ScpA"/>
</dbReference>
<dbReference type="GO" id="GO:0051301">
    <property type="term" value="P:cell division"/>
    <property type="evidence" value="ECO:0007669"/>
    <property type="project" value="UniProtKB-KW"/>
</dbReference>
<accession>A0AAU8GXG3</accession>
<evidence type="ECO:0000256" key="1">
    <source>
        <dbReference type="ARBA" id="ARBA00044777"/>
    </source>
</evidence>
<evidence type="ECO:0000313" key="3">
    <source>
        <dbReference type="EMBL" id="XCH45982.1"/>
    </source>
</evidence>
<dbReference type="KEGG" id="taut:V4D30_06490"/>
<comment type="similarity">
    <text evidence="2">Belongs to the ScpA family.</text>
</comment>
<dbReference type="GO" id="GO:0005737">
    <property type="term" value="C:cytoplasm"/>
    <property type="evidence" value="ECO:0007669"/>
    <property type="project" value="UniProtKB-SubCell"/>
</dbReference>
<dbReference type="Pfam" id="PF02616">
    <property type="entry name" value="SMC_ScpA"/>
    <property type="match status" value="1"/>
</dbReference>
<dbReference type="InterPro" id="IPR023093">
    <property type="entry name" value="ScpA-like_C"/>
</dbReference>
<comment type="subcellular location">
    <subcellularLocation>
        <location evidence="2">Cytoplasm</location>
    </subcellularLocation>
    <text evidence="2">Associated with two foci at the outer edges of the nucleoid region in young cells, and at four foci within both cell halves in older cells.</text>
</comment>
<dbReference type="AlphaFoldDB" id="A0AAU8GXG3"/>
<gene>
    <name evidence="2" type="primary">scpA</name>
    <name evidence="3" type="ORF">V4D30_06490</name>
</gene>
<sequence length="243" mass="28920">MSVKIVIKYYKMIQVNLPTFEGPLDLLLHLIKQNKIDIYDIPIALITKQYLEYLELMQELDLEIASEFLLMAATLIYIKSKMLLPVQEPEEEDPRKELVAQLIEYQNFKEASKILKERYEVWSLAFPRNTSHEEEFFLEELSIFDLLQALRKIVDKPQPRVYVPKETIKVEEKIEQILSLLRLKKSIAFYELFEHNSSRLEIIVTFLALLELIKLRIARAYQEKPFGEILINLEERNENRNYL</sequence>
<dbReference type="Gene3D" id="6.10.250.2410">
    <property type="match status" value="1"/>
</dbReference>
<comment type="function">
    <text evidence="2">Participates in chromosomal partition during cell division. May act via the formation of a condensin-like complex containing Smc and ScpB that pull DNA away from mid-cell into both cell halves.</text>
</comment>
<evidence type="ECO:0000256" key="2">
    <source>
        <dbReference type="HAMAP-Rule" id="MF_01805"/>
    </source>
</evidence>
<protein>
    <recommendedName>
        <fullName evidence="1 2">Segregation and condensation protein A</fullName>
    </recommendedName>
</protein>
<dbReference type="EMBL" id="CP144373">
    <property type="protein sequence ID" value="XCH45982.1"/>
    <property type="molecule type" value="Genomic_DNA"/>
</dbReference>
<proteinExistence type="inferred from homology"/>
<dbReference type="GO" id="GO:0007059">
    <property type="term" value="P:chromosome segregation"/>
    <property type="evidence" value="ECO:0007669"/>
    <property type="project" value="UniProtKB-UniRule"/>
</dbReference>
<dbReference type="HAMAP" id="MF_01805">
    <property type="entry name" value="ScpA"/>
    <property type="match status" value="1"/>
</dbReference>
<dbReference type="RefSeq" id="WP_353683523.1">
    <property type="nucleotide sequence ID" value="NZ_CP144373.1"/>
</dbReference>
<organism evidence="3">
    <name type="scientific">Thermodesulfovibrio autotrophicus</name>
    <dbReference type="NCBI Taxonomy" id="3118333"/>
    <lineage>
        <taxon>Bacteria</taxon>
        <taxon>Pseudomonadati</taxon>
        <taxon>Nitrospirota</taxon>
        <taxon>Thermodesulfovibrionia</taxon>
        <taxon>Thermodesulfovibrionales</taxon>
        <taxon>Thermodesulfovibrionaceae</taxon>
        <taxon>Thermodesulfovibrio</taxon>
    </lineage>
</organism>
<keyword evidence="2" id="KW-0131">Cell cycle</keyword>
<reference evidence="3" key="1">
    <citation type="submission" date="2024-01" db="EMBL/GenBank/DDBJ databases">
        <title>The first autotrophic representatives of the genus Thermodesulfovibrio.</title>
        <authorList>
            <person name="Maltseva A.I."/>
            <person name="Elcheninov A.G."/>
            <person name="Kublanov I.V."/>
            <person name="Lebedinsky A.V."/>
            <person name="Frolov E.N."/>
        </authorList>
    </citation>
    <scope>NUCLEOTIDE SEQUENCE</scope>
    <source>
        <strain evidence="3">3907-1M</strain>
    </source>
</reference>